<dbReference type="Proteomes" id="UP000509510">
    <property type="component" value="Chromosome I"/>
</dbReference>
<dbReference type="InterPro" id="IPR032710">
    <property type="entry name" value="NTF2-like_dom_sf"/>
</dbReference>
<dbReference type="EMBL" id="CP055898">
    <property type="protein sequence ID" value="QKX54973.1"/>
    <property type="molecule type" value="Genomic_DNA"/>
</dbReference>
<dbReference type="KEGG" id="trg:TRUGW13939_02063"/>
<gene>
    <name evidence="2" type="ORF">TRUGW13939_02063</name>
</gene>
<organism evidence="2 3">
    <name type="scientific">Talaromyces rugulosus</name>
    <name type="common">Penicillium rugulosum</name>
    <dbReference type="NCBI Taxonomy" id="121627"/>
    <lineage>
        <taxon>Eukaryota</taxon>
        <taxon>Fungi</taxon>
        <taxon>Dikarya</taxon>
        <taxon>Ascomycota</taxon>
        <taxon>Pezizomycotina</taxon>
        <taxon>Eurotiomycetes</taxon>
        <taxon>Eurotiomycetidae</taxon>
        <taxon>Eurotiales</taxon>
        <taxon>Trichocomaceae</taxon>
        <taxon>Talaromyces</taxon>
        <taxon>Talaromyces sect. Islandici</taxon>
    </lineage>
</organism>
<name>A0A7H8QP81_TALRU</name>
<sequence length="266" mass="31243">MSEDLKALKDELTAVKAEIYRVSAEAEIRKLHFKYGYYLDKCLYQEVVDMFSDCPDAFIEFHGGRYRGKEGIRRLFIDRFAKKFTQGRNGPIHGFLLDHAMLQDIIDVDKDGKHAWGRMRTFMSAGTHESIAKDNPRGLVQWWESGIYENEYIKENGVWKLFRYRYWPFWHADFDKGWSHTRDEYVPFPKHCYPEDPMGPDELVERTNLWPQTKVVPFHYLHPVSGKQVKEEDMRAPLLGQDHMMSDPSLSLDVPLWDGTTGIHGH</sequence>
<protein>
    <recommendedName>
        <fullName evidence="1">SnoaL-like domain-containing protein</fullName>
    </recommendedName>
</protein>
<evidence type="ECO:0000313" key="2">
    <source>
        <dbReference type="EMBL" id="QKX54973.1"/>
    </source>
</evidence>
<proteinExistence type="predicted"/>
<dbReference type="Gene3D" id="3.10.450.50">
    <property type="match status" value="1"/>
</dbReference>
<dbReference type="RefSeq" id="XP_035341152.1">
    <property type="nucleotide sequence ID" value="XM_035485259.1"/>
</dbReference>
<dbReference type="AlphaFoldDB" id="A0A7H8QP81"/>
<reference evidence="3" key="1">
    <citation type="submission" date="2020-06" db="EMBL/GenBank/DDBJ databases">
        <title>A chromosome-scale genome assembly of Talaromyces rugulosus W13939.</title>
        <authorList>
            <person name="Wang B."/>
            <person name="Guo L."/>
            <person name="Ye K."/>
            <person name="Wang L."/>
        </authorList>
    </citation>
    <scope>NUCLEOTIDE SEQUENCE [LARGE SCALE GENOMIC DNA]</scope>
    <source>
        <strain evidence="3">W13939</strain>
    </source>
</reference>
<feature type="domain" description="SnoaL-like" evidence="1">
    <location>
        <begin position="21"/>
        <end position="164"/>
    </location>
</feature>
<dbReference type="OrthoDB" id="5175824at2759"/>
<evidence type="ECO:0000313" key="3">
    <source>
        <dbReference type="Proteomes" id="UP000509510"/>
    </source>
</evidence>
<keyword evidence="3" id="KW-1185">Reference proteome</keyword>
<dbReference type="Pfam" id="PF13577">
    <property type="entry name" value="SnoaL_4"/>
    <property type="match status" value="1"/>
</dbReference>
<dbReference type="SUPFAM" id="SSF54427">
    <property type="entry name" value="NTF2-like"/>
    <property type="match status" value="1"/>
</dbReference>
<dbReference type="InterPro" id="IPR037401">
    <property type="entry name" value="SnoaL-like"/>
</dbReference>
<dbReference type="GeneID" id="55989573"/>
<evidence type="ECO:0000259" key="1">
    <source>
        <dbReference type="Pfam" id="PF13577"/>
    </source>
</evidence>
<accession>A0A7H8QP81</accession>